<dbReference type="PANTHER" id="PTHR43377:SF1">
    <property type="entry name" value="BILIVERDIN REDUCTASE A"/>
    <property type="match status" value="1"/>
</dbReference>
<dbReference type="Proteomes" id="UP001321486">
    <property type="component" value="Chromosome"/>
</dbReference>
<dbReference type="Pfam" id="PF01408">
    <property type="entry name" value="GFO_IDH_MocA"/>
    <property type="match status" value="1"/>
</dbReference>
<sequence length="142" mass="15000">MSTGPVGVGFIGAGNISTQYLDNLTKFADVKVLFIADINLAAAEAQATKYGVPGFGTVEQLLAIDEVEIVVNLTIPAAHAEVGRQVIAAGKSVWSEKPWPSRPPTPRRSSPTRRPRACARRARPTPCWAPVSSPPSARSPAA</sequence>
<reference evidence="4" key="1">
    <citation type="journal article" date="2019" name="Int. J. Syst. Evol. Microbiol.">
        <title>The Global Catalogue of Microorganisms (GCM) 10K type strain sequencing project: providing services to taxonomists for standard genome sequencing and annotation.</title>
        <authorList>
            <consortium name="The Broad Institute Genomics Platform"/>
            <consortium name="The Broad Institute Genome Sequencing Center for Infectious Disease"/>
            <person name="Wu L."/>
            <person name="Ma J."/>
        </authorList>
    </citation>
    <scope>NUCLEOTIDE SEQUENCE [LARGE SCALE GENOMIC DNA]</scope>
    <source>
        <strain evidence="4">NBRC 108728</strain>
    </source>
</reference>
<dbReference type="SUPFAM" id="SSF51735">
    <property type="entry name" value="NAD(P)-binding Rossmann-fold domains"/>
    <property type="match status" value="1"/>
</dbReference>
<dbReference type="InterPro" id="IPR000683">
    <property type="entry name" value="Gfo/Idh/MocA-like_OxRdtase_N"/>
</dbReference>
<feature type="domain" description="Gfo/Idh/MocA-like oxidoreductase N-terminal" evidence="2">
    <location>
        <begin position="7"/>
        <end position="98"/>
    </location>
</feature>
<feature type="compositionally biased region" description="Basic residues" evidence="1">
    <location>
        <begin position="110"/>
        <end position="123"/>
    </location>
</feature>
<accession>A0ABN6XXF3</accession>
<feature type="compositionally biased region" description="Low complexity" evidence="1">
    <location>
        <begin position="124"/>
        <end position="142"/>
    </location>
</feature>
<dbReference type="EMBL" id="AP027732">
    <property type="protein sequence ID" value="BDZ49446.1"/>
    <property type="molecule type" value="Genomic_DNA"/>
</dbReference>
<feature type="region of interest" description="Disordered" evidence="1">
    <location>
        <begin position="93"/>
        <end position="142"/>
    </location>
</feature>
<evidence type="ECO:0000313" key="4">
    <source>
        <dbReference type="Proteomes" id="UP001321486"/>
    </source>
</evidence>
<dbReference type="InterPro" id="IPR051450">
    <property type="entry name" value="Gfo/Idh/MocA_Oxidoreductases"/>
</dbReference>
<organism evidence="3 4">
    <name type="scientific">Frondihabitans sucicola</name>
    <dbReference type="NCBI Taxonomy" id="1268041"/>
    <lineage>
        <taxon>Bacteria</taxon>
        <taxon>Bacillati</taxon>
        <taxon>Actinomycetota</taxon>
        <taxon>Actinomycetes</taxon>
        <taxon>Micrococcales</taxon>
        <taxon>Microbacteriaceae</taxon>
        <taxon>Frondihabitans</taxon>
    </lineage>
</organism>
<evidence type="ECO:0000259" key="2">
    <source>
        <dbReference type="Pfam" id="PF01408"/>
    </source>
</evidence>
<dbReference type="Gene3D" id="3.40.50.720">
    <property type="entry name" value="NAD(P)-binding Rossmann-like Domain"/>
    <property type="match status" value="1"/>
</dbReference>
<proteinExistence type="predicted"/>
<keyword evidence="4" id="KW-1185">Reference proteome</keyword>
<dbReference type="InterPro" id="IPR036291">
    <property type="entry name" value="NAD(P)-bd_dom_sf"/>
</dbReference>
<evidence type="ECO:0000256" key="1">
    <source>
        <dbReference type="SAM" id="MobiDB-lite"/>
    </source>
</evidence>
<evidence type="ECO:0000313" key="3">
    <source>
        <dbReference type="EMBL" id="BDZ49446.1"/>
    </source>
</evidence>
<name>A0ABN6XXF3_9MICO</name>
<gene>
    <name evidence="3" type="ORF">GCM10025867_16870</name>
</gene>
<protein>
    <recommendedName>
        <fullName evidence="2">Gfo/Idh/MocA-like oxidoreductase N-terminal domain-containing protein</fullName>
    </recommendedName>
</protein>
<dbReference type="PANTHER" id="PTHR43377">
    <property type="entry name" value="BILIVERDIN REDUCTASE A"/>
    <property type="match status" value="1"/>
</dbReference>